<accession>A0A1M4N0L8</accession>
<evidence type="ECO:0000313" key="1">
    <source>
        <dbReference type="EMBL" id="SCM68351.1"/>
    </source>
</evidence>
<keyword evidence="2" id="KW-1185">Reference proteome</keyword>
<dbReference type="Pfam" id="PF21843">
    <property type="entry name" value="DUF6902"/>
    <property type="match status" value="1"/>
</dbReference>
<evidence type="ECO:0000313" key="2">
    <source>
        <dbReference type="Proteomes" id="UP000184085"/>
    </source>
</evidence>
<dbReference type="InterPro" id="IPR054197">
    <property type="entry name" value="DUF6902"/>
</dbReference>
<dbReference type="Proteomes" id="UP000184085">
    <property type="component" value="Unassembled WGS sequence"/>
</dbReference>
<reference evidence="2" key="1">
    <citation type="submission" date="2016-09" db="EMBL/GenBank/DDBJ databases">
        <authorList>
            <person name="Wibberg D."/>
        </authorList>
    </citation>
    <scope>NUCLEOTIDE SEQUENCE [LARGE SCALE GENOMIC DNA]</scope>
</reference>
<dbReference type="AlphaFoldDB" id="A0A1M4N0L8"/>
<name>A0A1M4N0L8_9RHOB</name>
<protein>
    <submittedName>
        <fullName evidence="1">Uncharacterized protein</fullName>
    </submittedName>
</protein>
<sequence>MFSVSPAFTETDSDNIVAFRPKVETPLVWRQLADNILQHRHEPESPKWLSEIVYLLMAARRCNVTLHWDLIQKFAELYEQLTDILQFRTEEYPRLLHIALELERQGMPGQVAARMIDWIRSRELVGAEQSDDRRLYVSWLFWQRNTSALGHAEDQALVGRLMRRLARADVFAQLPMGADLARGITILTAMGDVQPPSMAMIQKSVENGLFYGFLADDPITVGRLISVCHLLGMTVPQPIENYLFRQVSRLRFDGALPQEADDDLMLLFAAQPAAYGAGLGVMQLELPTGPFSAHLPLPNVSPLREVTDVLRGMSQSRSGDWHSMRAQIEPQLSFPAFNRLHTAATCSGFDAFFEVFARPYERL</sequence>
<dbReference type="EMBL" id="FMJB01000055">
    <property type="protein sequence ID" value="SCM68351.1"/>
    <property type="molecule type" value="Genomic_DNA"/>
</dbReference>
<proteinExistence type="predicted"/>
<dbReference type="RefSeq" id="WP_143095341.1">
    <property type="nucleotide sequence ID" value="NZ_FMJB01000055.1"/>
</dbReference>
<gene>
    <name evidence="1" type="ORF">KARMA_2569</name>
</gene>
<organism evidence="1 2">
    <name type="scientific">Donghicola eburneus</name>
    <dbReference type="NCBI Taxonomy" id="393278"/>
    <lineage>
        <taxon>Bacteria</taxon>
        <taxon>Pseudomonadati</taxon>
        <taxon>Pseudomonadota</taxon>
        <taxon>Alphaproteobacteria</taxon>
        <taxon>Rhodobacterales</taxon>
        <taxon>Roseobacteraceae</taxon>
        <taxon>Donghicola</taxon>
    </lineage>
</organism>